<keyword evidence="1" id="KW-0472">Membrane</keyword>
<evidence type="ECO:0000313" key="3">
    <source>
        <dbReference type="Proteomes" id="UP000603453"/>
    </source>
</evidence>
<reference evidence="2" key="1">
    <citation type="submission" date="2020-12" db="EMBL/GenBank/DDBJ databases">
        <title>Metabolic potential, ecology and presence of endohyphal bacteria is reflected in genomic diversity of Mucoromycotina.</title>
        <authorList>
            <person name="Muszewska A."/>
            <person name="Okrasinska A."/>
            <person name="Steczkiewicz K."/>
            <person name="Drgas O."/>
            <person name="Orlowska M."/>
            <person name="Perlinska-Lenart U."/>
            <person name="Aleksandrzak-Piekarczyk T."/>
            <person name="Szatraj K."/>
            <person name="Zielenkiewicz U."/>
            <person name="Pilsyk S."/>
            <person name="Malc E."/>
            <person name="Mieczkowski P."/>
            <person name="Kruszewska J.S."/>
            <person name="Biernat P."/>
            <person name="Pawlowska J."/>
        </authorList>
    </citation>
    <scope>NUCLEOTIDE SEQUENCE</scope>
    <source>
        <strain evidence="2">WA0000017839</strain>
    </source>
</reference>
<feature type="transmembrane region" description="Helical" evidence="1">
    <location>
        <begin position="100"/>
        <end position="122"/>
    </location>
</feature>
<comment type="caution">
    <text evidence="2">The sequence shown here is derived from an EMBL/GenBank/DDBJ whole genome shotgun (WGS) entry which is preliminary data.</text>
</comment>
<evidence type="ECO:0000256" key="1">
    <source>
        <dbReference type="SAM" id="Phobius"/>
    </source>
</evidence>
<sequence length="226" mass="25632">MKGRFVPKQHLTHSTNPYIHKCCGCIHLRMGSALTCLIWAGISLYFAILSFQSRSPFYSFMDPTGLYIFGAINLILFGVSLGTLILIYLRSPMGMKAASFIINCVVFVLVVDMTVNTILFIVRREAYVSWCSQANAKLLHYALFLNDDPDKISEEDLYNCGRTWEDELKFSVLSTIVMIAVYLYLAISIFSYSVKLRFRIKHEIMGRMRGDMMGGMMLPPGPMSTI</sequence>
<keyword evidence="1" id="KW-1133">Transmembrane helix</keyword>
<keyword evidence="3" id="KW-1185">Reference proteome</keyword>
<keyword evidence="1" id="KW-0812">Transmembrane</keyword>
<evidence type="ECO:0000313" key="2">
    <source>
        <dbReference type="EMBL" id="KAG2197527.1"/>
    </source>
</evidence>
<feature type="transmembrane region" description="Helical" evidence="1">
    <location>
        <begin position="65"/>
        <end position="88"/>
    </location>
</feature>
<feature type="transmembrane region" description="Helical" evidence="1">
    <location>
        <begin position="172"/>
        <end position="192"/>
    </location>
</feature>
<organism evidence="2 3">
    <name type="scientific">Mucor saturninus</name>
    <dbReference type="NCBI Taxonomy" id="64648"/>
    <lineage>
        <taxon>Eukaryota</taxon>
        <taxon>Fungi</taxon>
        <taxon>Fungi incertae sedis</taxon>
        <taxon>Mucoromycota</taxon>
        <taxon>Mucoromycotina</taxon>
        <taxon>Mucoromycetes</taxon>
        <taxon>Mucorales</taxon>
        <taxon>Mucorineae</taxon>
        <taxon>Mucoraceae</taxon>
        <taxon>Mucor</taxon>
    </lineage>
</organism>
<name>A0A8H7UXC6_9FUNG</name>
<dbReference type="EMBL" id="JAEPRD010000127">
    <property type="protein sequence ID" value="KAG2197527.1"/>
    <property type="molecule type" value="Genomic_DNA"/>
</dbReference>
<dbReference type="OrthoDB" id="2274059at2759"/>
<feature type="transmembrane region" description="Helical" evidence="1">
    <location>
        <begin position="36"/>
        <end position="53"/>
    </location>
</feature>
<accession>A0A8H7UXC6</accession>
<protein>
    <submittedName>
        <fullName evidence="2">Uncharacterized protein</fullName>
    </submittedName>
</protein>
<dbReference type="AlphaFoldDB" id="A0A8H7UXC6"/>
<proteinExistence type="predicted"/>
<dbReference type="Proteomes" id="UP000603453">
    <property type="component" value="Unassembled WGS sequence"/>
</dbReference>
<gene>
    <name evidence="2" type="ORF">INT47_007136</name>
</gene>